<evidence type="ECO:0000313" key="2">
    <source>
        <dbReference type="EMBL" id="OHA05376.1"/>
    </source>
</evidence>
<dbReference type="Proteomes" id="UP000177982">
    <property type="component" value="Unassembled WGS sequence"/>
</dbReference>
<keyword evidence="1" id="KW-1133">Transmembrane helix</keyword>
<keyword evidence="1" id="KW-0812">Transmembrane</keyword>
<proteinExistence type="predicted"/>
<evidence type="ECO:0000256" key="1">
    <source>
        <dbReference type="SAM" id="Phobius"/>
    </source>
</evidence>
<comment type="caution">
    <text evidence="2">The sequence shown here is derived from an EMBL/GenBank/DDBJ whole genome shotgun (WGS) entry which is preliminary data.</text>
</comment>
<reference evidence="2 3" key="1">
    <citation type="journal article" date="2016" name="Nat. Commun.">
        <title>Thousands of microbial genomes shed light on interconnected biogeochemical processes in an aquifer system.</title>
        <authorList>
            <person name="Anantharaman K."/>
            <person name="Brown C.T."/>
            <person name="Hug L.A."/>
            <person name="Sharon I."/>
            <person name="Castelle C.J."/>
            <person name="Probst A.J."/>
            <person name="Thomas B.C."/>
            <person name="Singh A."/>
            <person name="Wilkins M.J."/>
            <person name="Karaoz U."/>
            <person name="Brodie E.L."/>
            <person name="Williams K.H."/>
            <person name="Hubbard S.S."/>
            <person name="Banfield J.F."/>
        </authorList>
    </citation>
    <scope>NUCLEOTIDE SEQUENCE [LARGE SCALE GENOMIC DNA]</scope>
</reference>
<feature type="transmembrane region" description="Helical" evidence="1">
    <location>
        <begin position="12"/>
        <end position="31"/>
    </location>
</feature>
<sequence length="69" mass="8214">MNYTCRSDPSTQAFFLYGLKIMKFCLMGFILQKNAFKKFRQEAEFSCSLLCPVSSRFRYKIHKNLIFIL</sequence>
<accession>A0A1G2L0Y0</accession>
<dbReference type="AlphaFoldDB" id="A0A1G2L0Y0"/>
<name>A0A1G2L0Y0_9BACT</name>
<dbReference type="EMBL" id="MHQO01000053">
    <property type="protein sequence ID" value="OHA05376.1"/>
    <property type="molecule type" value="Genomic_DNA"/>
</dbReference>
<organism evidence="2 3">
    <name type="scientific">Candidatus Sungbacteria bacterium RIFCSPLOWO2_01_FULL_47_10</name>
    <dbReference type="NCBI Taxonomy" id="1802276"/>
    <lineage>
        <taxon>Bacteria</taxon>
        <taxon>Candidatus Sungiibacteriota</taxon>
    </lineage>
</organism>
<protein>
    <submittedName>
        <fullName evidence="2">Uncharacterized protein</fullName>
    </submittedName>
</protein>
<gene>
    <name evidence="2" type="ORF">A2934_01225</name>
</gene>
<evidence type="ECO:0000313" key="3">
    <source>
        <dbReference type="Proteomes" id="UP000177982"/>
    </source>
</evidence>
<keyword evidence="1" id="KW-0472">Membrane</keyword>